<evidence type="ECO:0000256" key="6">
    <source>
        <dbReference type="ARBA" id="ARBA00023136"/>
    </source>
</evidence>
<keyword evidence="2 7" id="KW-0813">Transport</keyword>
<evidence type="ECO:0000256" key="7">
    <source>
        <dbReference type="RuleBase" id="RU363032"/>
    </source>
</evidence>
<dbReference type="EMBL" id="JACHNU010000001">
    <property type="protein sequence ID" value="MBB4662023.1"/>
    <property type="molecule type" value="Genomic_DNA"/>
</dbReference>
<protein>
    <submittedName>
        <fullName evidence="9">Peptide/nickel transport system permease protein</fullName>
    </submittedName>
</protein>
<dbReference type="Pfam" id="PF00528">
    <property type="entry name" value="BPD_transp_1"/>
    <property type="match status" value="1"/>
</dbReference>
<dbReference type="PROSITE" id="PS50928">
    <property type="entry name" value="ABC_TM1"/>
    <property type="match status" value="1"/>
</dbReference>
<accession>A0A840ICS8</accession>
<dbReference type="InterPro" id="IPR050366">
    <property type="entry name" value="BP-dependent_transpt_permease"/>
</dbReference>
<dbReference type="AlphaFoldDB" id="A0A840ICS8"/>
<dbReference type="Proteomes" id="UP000585272">
    <property type="component" value="Unassembled WGS sequence"/>
</dbReference>
<keyword evidence="6 7" id="KW-0472">Membrane</keyword>
<feature type="transmembrane region" description="Helical" evidence="7">
    <location>
        <begin position="98"/>
        <end position="121"/>
    </location>
</feature>
<evidence type="ECO:0000256" key="2">
    <source>
        <dbReference type="ARBA" id="ARBA00022448"/>
    </source>
</evidence>
<gene>
    <name evidence="9" type="ORF">BDZ31_001596</name>
</gene>
<dbReference type="CDD" id="cd06261">
    <property type="entry name" value="TM_PBP2"/>
    <property type="match status" value="1"/>
</dbReference>
<comment type="subcellular location">
    <subcellularLocation>
        <location evidence="1 7">Cell membrane</location>
        <topology evidence="1 7">Multi-pass membrane protein</topology>
    </subcellularLocation>
</comment>
<proteinExistence type="inferred from homology"/>
<dbReference type="InterPro" id="IPR000515">
    <property type="entry name" value="MetI-like"/>
</dbReference>
<organism evidence="9 10">
    <name type="scientific">Conexibacter arvalis</name>
    <dbReference type="NCBI Taxonomy" id="912552"/>
    <lineage>
        <taxon>Bacteria</taxon>
        <taxon>Bacillati</taxon>
        <taxon>Actinomycetota</taxon>
        <taxon>Thermoleophilia</taxon>
        <taxon>Solirubrobacterales</taxon>
        <taxon>Conexibacteraceae</taxon>
        <taxon>Conexibacter</taxon>
    </lineage>
</organism>
<dbReference type="RefSeq" id="WP_183340687.1">
    <property type="nucleotide sequence ID" value="NZ_JACHNU010000001.1"/>
</dbReference>
<evidence type="ECO:0000313" key="10">
    <source>
        <dbReference type="Proteomes" id="UP000585272"/>
    </source>
</evidence>
<keyword evidence="5 7" id="KW-1133">Transmembrane helix</keyword>
<keyword evidence="10" id="KW-1185">Reference proteome</keyword>
<dbReference type="SUPFAM" id="SSF161098">
    <property type="entry name" value="MetI-like"/>
    <property type="match status" value="1"/>
</dbReference>
<feature type="domain" description="ABC transmembrane type-1" evidence="8">
    <location>
        <begin position="94"/>
        <end position="284"/>
    </location>
</feature>
<feature type="transmembrane region" description="Helical" evidence="7">
    <location>
        <begin position="263"/>
        <end position="283"/>
    </location>
</feature>
<dbReference type="Gene3D" id="1.10.3720.10">
    <property type="entry name" value="MetI-like"/>
    <property type="match status" value="1"/>
</dbReference>
<dbReference type="PANTHER" id="PTHR43386:SF1">
    <property type="entry name" value="D,D-DIPEPTIDE TRANSPORT SYSTEM PERMEASE PROTEIN DDPC-RELATED"/>
    <property type="match status" value="1"/>
</dbReference>
<keyword evidence="4 7" id="KW-0812">Transmembrane</keyword>
<feature type="transmembrane region" description="Helical" evidence="7">
    <location>
        <begin position="37"/>
        <end position="55"/>
    </location>
</feature>
<evidence type="ECO:0000259" key="8">
    <source>
        <dbReference type="PROSITE" id="PS50928"/>
    </source>
</evidence>
<reference evidence="9 10" key="1">
    <citation type="submission" date="2020-08" db="EMBL/GenBank/DDBJ databases">
        <title>Genomic Encyclopedia of Archaeal and Bacterial Type Strains, Phase II (KMG-II): from individual species to whole genera.</title>
        <authorList>
            <person name="Goeker M."/>
        </authorList>
    </citation>
    <scope>NUCLEOTIDE SEQUENCE [LARGE SCALE GENOMIC DNA]</scope>
    <source>
        <strain evidence="9 10">DSM 23288</strain>
    </source>
</reference>
<sequence length="299" mass="31194">MSGVTIDPRAAARARGRRGGRARAWWRAAGDAGLRKVLIGLALFVAVALLGPLLWGRDPDQVQLRAALLAPDLSHPFGTDEYGRDVLARFLSGARVSLLLGVSAVLGAAVVGLVLGAVSGFYGGFLDGLLNRFLDGLLAFPALVMGMSLALAMGPGALPAGLAVAITGVPWYARVVRSEVLSLKSRDFVAAQRALGASRRHILTRHIVPSVLGGVSVQASLGVAYAVLAIAGLGFLGLGVQPPTAEWGSMITEGRSYLTSGQWWISIIPGFGILILVSLSVALGEGLRDHLDPYGKARY</sequence>
<comment type="similarity">
    <text evidence="7">Belongs to the binding-protein-dependent transport system permease family.</text>
</comment>
<feature type="transmembrane region" description="Helical" evidence="7">
    <location>
        <begin position="133"/>
        <end position="151"/>
    </location>
</feature>
<keyword evidence="3" id="KW-1003">Cell membrane</keyword>
<comment type="caution">
    <text evidence="9">The sequence shown here is derived from an EMBL/GenBank/DDBJ whole genome shotgun (WGS) entry which is preliminary data.</text>
</comment>
<evidence type="ECO:0000313" key="9">
    <source>
        <dbReference type="EMBL" id="MBB4662023.1"/>
    </source>
</evidence>
<evidence type="ECO:0000256" key="5">
    <source>
        <dbReference type="ARBA" id="ARBA00022989"/>
    </source>
</evidence>
<dbReference type="GO" id="GO:0005886">
    <property type="term" value="C:plasma membrane"/>
    <property type="evidence" value="ECO:0007669"/>
    <property type="project" value="UniProtKB-SubCell"/>
</dbReference>
<dbReference type="GO" id="GO:0055085">
    <property type="term" value="P:transmembrane transport"/>
    <property type="evidence" value="ECO:0007669"/>
    <property type="project" value="InterPro"/>
</dbReference>
<name>A0A840ICS8_9ACTN</name>
<evidence type="ECO:0000256" key="4">
    <source>
        <dbReference type="ARBA" id="ARBA00022692"/>
    </source>
</evidence>
<evidence type="ECO:0000256" key="3">
    <source>
        <dbReference type="ARBA" id="ARBA00022475"/>
    </source>
</evidence>
<evidence type="ECO:0000256" key="1">
    <source>
        <dbReference type="ARBA" id="ARBA00004651"/>
    </source>
</evidence>
<feature type="transmembrane region" description="Helical" evidence="7">
    <location>
        <begin position="207"/>
        <end position="240"/>
    </location>
</feature>
<dbReference type="InterPro" id="IPR035906">
    <property type="entry name" value="MetI-like_sf"/>
</dbReference>
<dbReference type="PANTHER" id="PTHR43386">
    <property type="entry name" value="OLIGOPEPTIDE TRANSPORT SYSTEM PERMEASE PROTEIN APPC"/>
    <property type="match status" value="1"/>
</dbReference>